<protein>
    <submittedName>
        <fullName evidence="2">Uncharacterized protein</fullName>
    </submittedName>
</protein>
<keyword evidence="3" id="KW-1185">Reference proteome</keyword>
<evidence type="ECO:0000256" key="1">
    <source>
        <dbReference type="SAM" id="SignalP"/>
    </source>
</evidence>
<gene>
    <name evidence="2" type="ORF">QBC36DRAFT_301657</name>
</gene>
<dbReference type="EMBL" id="MU866219">
    <property type="protein sequence ID" value="KAK4175815.1"/>
    <property type="molecule type" value="Genomic_DNA"/>
</dbReference>
<reference evidence="2" key="2">
    <citation type="submission" date="2023-05" db="EMBL/GenBank/DDBJ databases">
        <authorList>
            <consortium name="Lawrence Berkeley National Laboratory"/>
            <person name="Steindorff A."/>
            <person name="Hensen N."/>
            <person name="Bonometti L."/>
            <person name="Westerberg I."/>
            <person name="Brannstrom I.O."/>
            <person name="Guillou S."/>
            <person name="Cros-Aarteil S."/>
            <person name="Calhoun S."/>
            <person name="Haridas S."/>
            <person name="Kuo A."/>
            <person name="Mondo S."/>
            <person name="Pangilinan J."/>
            <person name="Riley R."/>
            <person name="Labutti K."/>
            <person name="Andreopoulos B."/>
            <person name="Lipzen A."/>
            <person name="Chen C."/>
            <person name="Yanf M."/>
            <person name="Daum C."/>
            <person name="Ng V."/>
            <person name="Clum A."/>
            <person name="Ohm R."/>
            <person name="Martin F."/>
            <person name="Silar P."/>
            <person name="Natvig D."/>
            <person name="Lalanne C."/>
            <person name="Gautier V."/>
            <person name="Ament-Velasquez S.L."/>
            <person name="Kruys A."/>
            <person name="Hutchinson M.I."/>
            <person name="Powell A.J."/>
            <person name="Barry K."/>
            <person name="Miller A.N."/>
            <person name="Grigoriev I.V."/>
            <person name="Debuchy R."/>
            <person name="Gladieux P."/>
            <person name="Thoren M.H."/>
            <person name="Johannesson H."/>
        </authorList>
    </citation>
    <scope>NUCLEOTIDE SEQUENCE</scope>
    <source>
        <strain evidence="2">CBS 892.96</strain>
    </source>
</reference>
<name>A0AAN6W5W4_9PEZI</name>
<organism evidence="2 3">
    <name type="scientific">Triangularia setosa</name>
    <dbReference type="NCBI Taxonomy" id="2587417"/>
    <lineage>
        <taxon>Eukaryota</taxon>
        <taxon>Fungi</taxon>
        <taxon>Dikarya</taxon>
        <taxon>Ascomycota</taxon>
        <taxon>Pezizomycotina</taxon>
        <taxon>Sordariomycetes</taxon>
        <taxon>Sordariomycetidae</taxon>
        <taxon>Sordariales</taxon>
        <taxon>Podosporaceae</taxon>
        <taxon>Triangularia</taxon>
    </lineage>
</organism>
<reference evidence="2" key="1">
    <citation type="journal article" date="2023" name="Mol. Phylogenet. Evol.">
        <title>Genome-scale phylogeny and comparative genomics of the fungal order Sordariales.</title>
        <authorList>
            <person name="Hensen N."/>
            <person name="Bonometti L."/>
            <person name="Westerberg I."/>
            <person name="Brannstrom I.O."/>
            <person name="Guillou S."/>
            <person name="Cros-Aarteil S."/>
            <person name="Calhoun S."/>
            <person name="Haridas S."/>
            <person name="Kuo A."/>
            <person name="Mondo S."/>
            <person name="Pangilinan J."/>
            <person name="Riley R."/>
            <person name="LaButti K."/>
            <person name="Andreopoulos B."/>
            <person name="Lipzen A."/>
            <person name="Chen C."/>
            <person name="Yan M."/>
            <person name="Daum C."/>
            <person name="Ng V."/>
            <person name="Clum A."/>
            <person name="Steindorff A."/>
            <person name="Ohm R.A."/>
            <person name="Martin F."/>
            <person name="Silar P."/>
            <person name="Natvig D.O."/>
            <person name="Lalanne C."/>
            <person name="Gautier V."/>
            <person name="Ament-Velasquez S.L."/>
            <person name="Kruys A."/>
            <person name="Hutchinson M.I."/>
            <person name="Powell A.J."/>
            <person name="Barry K."/>
            <person name="Miller A.N."/>
            <person name="Grigoriev I.V."/>
            <person name="Debuchy R."/>
            <person name="Gladieux P."/>
            <person name="Hiltunen Thoren M."/>
            <person name="Johannesson H."/>
        </authorList>
    </citation>
    <scope>NUCLEOTIDE SEQUENCE</scope>
    <source>
        <strain evidence="2">CBS 892.96</strain>
    </source>
</reference>
<keyword evidence="1" id="KW-0732">Signal</keyword>
<dbReference type="Proteomes" id="UP001302321">
    <property type="component" value="Unassembled WGS sequence"/>
</dbReference>
<sequence length="94" mass="10245">MKSTGAIVTLFTVIGNVSARCFSVGEPWQERAFARPEVERLCRDPAVFSCQFGPNEAKAACIRISGTLRADFLVVNFDEGVSKALDADGCIFRL</sequence>
<accession>A0AAN6W5W4</accession>
<feature type="signal peptide" evidence="1">
    <location>
        <begin position="1"/>
        <end position="19"/>
    </location>
</feature>
<evidence type="ECO:0000313" key="3">
    <source>
        <dbReference type="Proteomes" id="UP001302321"/>
    </source>
</evidence>
<dbReference type="AlphaFoldDB" id="A0AAN6W5W4"/>
<evidence type="ECO:0000313" key="2">
    <source>
        <dbReference type="EMBL" id="KAK4175815.1"/>
    </source>
</evidence>
<proteinExistence type="predicted"/>
<feature type="chain" id="PRO_5042871512" evidence="1">
    <location>
        <begin position="20"/>
        <end position="94"/>
    </location>
</feature>
<comment type="caution">
    <text evidence="2">The sequence shown here is derived from an EMBL/GenBank/DDBJ whole genome shotgun (WGS) entry which is preliminary data.</text>
</comment>